<feature type="domain" description="Solute-binding protein family 3/N-terminal" evidence="7">
    <location>
        <begin position="32"/>
        <end position="252"/>
    </location>
</feature>
<dbReference type="PANTHER" id="PTHR30024">
    <property type="entry name" value="ALIPHATIC SULFONATES-BINDING PROTEIN-RELATED"/>
    <property type="match status" value="1"/>
</dbReference>
<evidence type="ECO:0000259" key="7">
    <source>
        <dbReference type="SMART" id="SM00062"/>
    </source>
</evidence>
<keyword evidence="9" id="KW-1185">Reference proteome</keyword>
<comment type="function">
    <text evidence="4">Part of a binding-protein-dependent transport system for aliphatic sulfonates. Putative binding protein.</text>
</comment>
<dbReference type="SMART" id="SM00062">
    <property type="entry name" value="PBPb"/>
    <property type="match status" value="1"/>
</dbReference>
<feature type="signal peptide" evidence="6">
    <location>
        <begin position="1"/>
        <end position="28"/>
    </location>
</feature>
<name>A0A1R3V2D8_9HYPH</name>
<keyword evidence="3 6" id="KW-0732">Signal</keyword>
<evidence type="ECO:0000256" key="2">
    <source>
        <dbReference type="ARBA" id="ARBA00022448"/>
    </source>
</evidence>
<feature type="chain" id="PRO_5012526126" description="Putative aliphatic sulfonates-binding protein" evidence="6">
    <location>
        <begin position="29"/>
        <end position="317"/>
    </location>
</feature>
<evidence type="ECO:0000256" key="3">
    <source>
        <dbReference type="ARBA" id="ARBA00022729"/>
    </source>
</evidence>
<dbReference type="CDD" id="cd13557">
    <property type="entry name" value="PBP2_SsuA"/>
    <property type="match status" value="1"/>
</dbReference>
<evidence type="ECO:0000313" key="9">
    <source>
        <dbReference type="Proteomes" id="UP000188388"/>
    </source>
</evidence>
<evidence type="ECO:0000256" key="6">
    <source>
        <dbReference type="SAM" id="SignalP"/>
    </source>
</evidence>
<dbReference type="NCBIfam" id="NF008588">
    <property type="entry name" value="PRK11553.1"/>
    <property type="match status" value="1"/>
</dbReference>
<reference evidence="9" key="1">
    <citation type="submission" date="2017-01" db="EMBL/GenBank/DDBJ databases">
        <authorList>
            <person name="Brunel B."/>
        </authorList>
    </citation>
    <scope>NUCLEOTIDE SEQUENCE [LARGE SCALE GENOMIC DNA]</scope>
</reference>
<dbReference type="EMBL" id="FTPD01000006">
    <property type="protein sequence ID" value="SIT54047.1"/>
    <property type="molecule type" value="Genomic_DNA"/>
</dbReference>
<dbReference type="Proteomes" id="UP000188388">
    <property type="component" value="Unassembled WGS sequence"/>
</dbReference>
<comment type="similarity">
    <text evidence="1">Belongs to the bacterial solute-binding protein SsuA/TauA family.</text>
</comment>
<dbReference type="Pfam" id="PF13379">
    <property type="entry name" value="NMT1_2"/>
    <property type="match status" value="1"/>
</dbReference>
<dbReference type="NCBIfam" id="TIGR01728">
    <property type="entry name" value="SsuA_fam"/>
    <property type="match status" value="1"/>
</dbReference>
<dbReference type="STRING" id="1631249.BQ8794_140192"/>
<dbReference type="PANTHER" id="PTHR30024:SF42">
    <property type="entry name" value="ALIPHATIC SULFONATES-BINDING PROTEIN-RELATED"/>
    <property type="match status" value="1"/>
</dbReference>
<dbReference type="GO" id="GO:0016020">
    <property type="term" value="C:membrane"/>
    <property type="evidence" value="ECO:0007669"/>
    <property type="project" value="InterPro"/>
</dbReference>
<sequence length="317" mass="33832">MMNTFLRHLAKITLAGSIALGVATIAHAEDKIVRIGFQKYGTLILLKTKGQLEEKLKPQGYTVEWTEFPAGPQLLEALNVGSIDFGTTGEAPPIFAQAAGAPLVYVGYEPPAPEAEAILVPQDSPLKTVADLKGKKVALNKGSNVHYLLVKALEKAGLAYTDIEVNFLPPADARAAFEKQAVDAWVIWEPFLAAAEAATGARQLANGSGVVDNHEFYLASRDFLDAHPGVVDTIVASLGEVDTWINANRGDVADQFSPALGIPADVLEVAVERRKYGVKPITPEVVAAQQKIADVFHDLGLIPAAIRIADAVKKPQS</sequence>
<evidence type="ECO:0000313" key="8">
    <source>
        <dbReference type="EMBL" id="SIT54047.1"/>
    </source>
</evidence>
<organism evidence="8 9">
    <name type="scientific">Mesorhizobium prunaredense</name>
    <dbReference type="NCBI Taxonomy" id="1631249"/>
    <lineage>
        <taxon>Bacteria</taxon>
        <taxon>Pseudomonadati</taxon>
        <taxon>Pseudomonadota</taxon>
        <taxon>Alphaproteobacteria</taxon>
        <taxon>Hyphomicrobiales</taxon>
        <taxon>Phyllobacteriaceae</taxon>
        <taxon>Mesorhizobium</taxon>
    </lineage>
</organism>
<keyword evidence="2" id="KW-0813">Transport</keyword>
<gene>
    <name evidence="8" type="primary">ssuA</name>
    <name evidence="8" type="ORF">BQ8794_140192</name>
</gene>
<dbReference type="Gene3D" id="3.40.190.10">
    <property type="entry name" value="Periplasmic binding protein-like II"/>
    <property type="match status" value="2"/>
</dbReference>
<proteinExistence type="inferred from homology"/>
<evidence type="ECO:0000256" key="5">
    <source>
        <dbReference type="ARBA" id="ARBA00070228"/>
    </source>
</evidence>
<protein>
    <recommendedName>
        <fullName evidence="5">Putative aliphatic sulfonates-binding protein</fullName>
    </recommendedName>
</protein>
<evidence type="ECO:0000256" key="4">
    <source>
        <dbReference type="ARBA" id="ARBA00055538"/>
    </source>
</evidence>
<accession>A0A1R3V2D8</accession>
<dbReference type="GO" id="GO:0042626">
    <property type="term" value="F:ATPase-coupled transmembrane transporter activity"/>
    <property type="evidence" value="ECO:0007669"/>
    <property type="project" value="InterPro"/>
</dbReference>
<dbReference type="InterPro" id="IPR001638">
    <property type="entry name" value="Solute-binding_3/MltF_N"/>
</dbReference>
<dbReference type="FunFam" id="3.40.190.10:FF:000050">
    <property type="entry name" value="Sulfonate ABC transporter substrate-binding protein"/>
    <property type="match status" value="1"/>
</dbReference>
<dbReference type="AlphaFoldDB" id="A0A1R3V2D8"/>
<dbReference type="InterPro" id="IPR010067">
    <property type="entry name" value="ABC_SsuA_sub-bd"/>
</dbReference>
<evidence type="ECO:0000256" key="1">
    <source>
        <dbReference type="ARBA" id="ARBA00010742"/>
    </source>
</evidence>
<dbReference type="SUPFAM" id="SSF53850">
    <property type="entry name" value="Periplasmic binding protein-like II"/>
    <property type="match status" value="1"/>
</dbReference>